<feature type="region of interest" description="Disordered" evidence="1">
    <location>
        <begin position="53"/>
        <end position="106"/>
    </location>
</feature>
<protein>
    <recommendedName>
        <fullName evidence="5">DUF3035 domain-containing protein</fullName>
    </recommendedName>
</protein>
<evidence type="ECO:0000313" key="3">
    <source>
        <dbReference type="EMBL" id="QRG05033.1"/>
    </source>
</evidence>
<dbReference type="KEGG" id="xdi:EZH22_18100"/>
<name>A0A974SI56_9HYPH</name>
<evidence type="ECO:0000313" key="4">
    <source>
        <dbReference type="Proteomes" id="UP000596427"/>
    </source>
</evidence>
<evidence type="ECO:0000256" key="1">
    <source>
        <dbReference type="SAM" id="MobiDB-lite"/>
    </source>
</evidence>
<dbReference type="RefSeq" id="WP_203191899.1">
    <property type="nucleotide sequence ID" value="NZ_CP063362.1"/>
</dbReference>
<organism evidence="3 4">
    <name type="scientific">Xanthobacter dioxanivorans</name>
    <dbReference type="NCBI Taxonomy" id="2528964"/>
    <lineage>
        <taxon>Bacteria</taxon>
        <taxon>Pseudomonadati</taxon>
        <taxon>Pseudomonadota</taxon>
        <taxon>Alphaproteobacteria</taxon>
        <taxon>Hyphomicrobiales</taxon>
        <taxon>Xanthobacteraceae</taxon>
        <taxon>Xanthobacter</taxon>
    </lineage>
</organism>
<sequence>MSTVPPHPGGRVRGTPFPAAARSRRWRAVLALAVLAGLSACAGSDPLAALAPPNPQVPEVAPDQFPPVGAPPSDRAAPLTPEGQQKLQKDLERAARQQARPLPPVQ</sequence>
<feature type="chain" id="PRO_5037148374" description="DUF3035 domain-containing protein" evidence="2">
    <location>
        <begin position="43"/>
        <end position="106"/>
    </location>
</feature>
<dbReference type="Proteomes" id="UP000596427">
    <property type="component" value="Chromosome"/>
</dbReference>
<accession>A0A974SI56</accession>
<dbReference type="AlphaFoldDB" id="A0A974SI56"/>
<keyword evidence="2" id="KW-0732">Signal</keyword>
<feature type="signal peptide" evidence="2">
    <location>
        <begin position="1"/>
        <end position="42"/>
    </location>
</feature>
<proteinExistence type="predicted"/>
<evidence type="ECO:0008006" key="5">
    <source>
        <dbReference type="Google" id="ProtNLM"/>
    </source>
</evidence>
<keyword evidence="4" id="KW-1185">Reference proteome</keyword>
<evidence type="ECO:0000256" key="2">
    <source>
        <dbReference type="SAM" id="SignalP"/>
    </source>
</evidence>
<reference evidence="3 4" key="1">
    <citation type="submission" date="2020-10" db="EMBL/GenBank/DDBJ databases">
        <title>Degradation of 1,4-Dioxane by Xanthobacter sp. YN2, via a Novel Group-2 Soluble Di-Iron Monooxygenase.</title>
        <authorList>
            <person name="Ma F."/>
            <person name="Wang Y."/>
            <person name="Yang J."/>
            <person name="Guo H."/>
            <person name="Su D."/>
            <person name="Yu L."/>
        </authorList>
    </citation>
    <scope>NUCLEOTIDE SEQUENCE [LARGE SCALE GENOMIC DNA]</scope>
    <source>
        <strain evidence="3 4">YN2</strain>
    </source>
</reference>
<gene>
    <name evidence="3" type="ORF">EZH22_18100</name>
</gene>
<dbReference type="EMBL" id="CP063362">
    <property type="protein sequence ID" value="QRG05033.1"/>
    <property type="molecule type" value="Genomic_DNA"/>
</dbReference>